<dbReference type="EMBL" id="RXIC02000026">
    <property type="protein sequence ID" value="KAB1203074.1"/>
    <property type="molecule type" value="Genomic_DNA"/>
</dbReference>
<proteinExistence type="predicted"/>
<gene>
    <name evidence="3" type="ORF">CJ030_MR8G005538</name>
</gene>
<dbReference type="AlphaFoldDB" id="A0A6A1URG8"/>
<evidence type="ECO:0000256" key="1">
    <source>
        <dbReference type="SAM" id="MobiDB-lite"/>
    </source>
</evidence>
<reference evidence="3 4" key="1">
    <citation type="journal article" date="2019" name="Plant Biotechnol. J.">
        <title>The red bayberry genome and genetic basis of sex determination.</title>
        <authorList>
            <person name="Jia H.M."/>
            <person name="Jia H.J."/>
            <person name="Cai Q.L."/>
            <person name="Wang Y."/>
            <person name="Zhao H.B."/>
            <person name="Yang W.F."/>
            <person name="Wang G.Y."/>
            <person name="Li Y.H."/>
            <person name="Zhan D.L."/>
            <person name="Shen Y.T."/>
            <person name="Niu Q.F."/>
            <person name="Chang L."/>
            <person name="Qiu J."/>
            <person name="Zhao L."/>
            <person name="Xie H.B."/>
            <person name="Fu W.Y."/>
            <person name="Jin J."/>
            <person name="Li X.W."/>
            <person name="Jiao Y."/>
            <person name="Zhou C.C."/>
            <person name="Tu T."/>
            <person name="Chai C.Y."/>
            <person name="Gao J.L."/>
            <person name="Fan L.J."/>
            <person name="van de Weg E."/>
            <person name="Wang J.Y."/>
            <person name="Gao Z.S."/>
        </authorList>
    </citation>
    <scope>NUCLEOTIDE SEQUENCE [LARGE SCALE GENOMIC DNA]</scope>
    <source>
        <tissue evidence="3">Leaves</tissue>
    </source>
</reference>
<name>A0A6A1URG8_9ROSI</name>
<evidence type="ECO:0000313" key="4">
    <source>
        <dbReference type="Proteomes" id="UP000516437"/>
    </source>
</evidence>
<accession>A0A6A1URG8</accession>
<sequence>MDKSLVYEKNRFGEKYAEGVRGFVGMAACCVDSRGQIRCPCRKCRNVVFQVLDKMEDHIYINGFDVSYKSWVFHGEGIQLTSQLSQESGASLPYSDDDLEGDNSDRMEEMLTDVRAGLDGGRVQKLCSQNPCTSIDEFFYGEMKRGREFPSVTSGQLHSMSPIPSPTLSAPSPRVNEGMSQGTPACPSSCAFPRLSSFCFFFFRWFLCAALLGGWLCIGDYSCSSGNFERLGSLTETSGWRGYGENFFQNEVEAASFLDLSLVGKIISDKPFKSG</sequence>
<dbReference type="Proteomes" id="UP000516437">
    <property type="component" value="Chromosome 8"/>
</dbReference>
<organism evidence="3 4">
    <name type="scientific">Morella rubra</name>
    <name type="common">Chinese bayberry</name>
    <dbReference type="NCBI Taxonomy" id="262757"/>
    <lineage>
        <taxon>Eukaryota</taxon>
        <taxon>Viridiplantae</taxon>
        <taxon>Streptophyta</taxon>
        <taxon>Embryophyta</taxon>
        <taxon>Tracheophyta</taxon>
        <taxon>Spermatophyta</taxon>
        <taxon>Magnoliopsida</taxon>
        <taxon>eudicotyledons</taxon>
        <taxon>Gunneridae</taxon>
        <taxon>Pentapetalae</taxon>
        <taxon>rosids</taxon>
        <taxon>fabids</taxon>
        <taxon>Fagales</taxon>
        <taxon>Myricaceae</taxon>
        <taxon>Morella</taxon>
    </lineage>
</organism>
<evidence type="ECO:0000313" key="3">
    <source>
        <dbReference type="EMBL" id="KAB1203074.1"/>
    </source>
</evidence>
<comment type="caution">
    <text evidence="3">The sequence shown here is derived from an EMBL/GenBank/DDBJ whole genome shotgun (WGS) entry which is preliminary data.</text>
</comment>
<feature type="domain" description="Transposase-associated" evidence="2">
    <location>
        <begin position="4"/>
        <end position="76"/>
    </location>
</feature>
<protein>
    <recommendedName>
        <fullName evidence="2">Transposase-associated domain-containing protein</fullName>
    </recommendedName>
</protein>
<evidence type="ECO:0000259" key="2">
    <source>
        <dbReference type="Pfam" id="PF13963"/>
    </source>
</evidence>
<dbReference type="OrthoDB" id="1415560at2759"/>
<dbReference type="InterPro" id="IPR029480">
    <property type="entry name" value="Transpos_assoc"/>
</dbReference>
<feature type="region of interest" description="Disordered" evidence="1">
    <location>
        <begin position="153"/>
        <end position="180"/>
    </location>
</feature>
<dbReference type="Pfam" id="PF13963">
    <property type="entry name" value="Transpos_assoc"/>
    <property type="match status" value="1"/>
</dbReference>
<keyword evidence="4" id="KW-1185">Reference proteome</keyword>